<sequence length="331" mass="37340">MDGNFNSHFESHTGFWGTTLTPFCEIGYYMTPYIAEFWNCISNIWYLVFGIPALISCKRNHFERRFFLLCFFVLIIGFGSGAYHMTMLPSWSPLDTAPMMGFQFSFSYIFTVMGIRPGERITLRSAIAIGYGLLCLLMFMLGWAFPAAFNILFLSIIAIYVPLSFFWCVYRVSKWESVKRLALWLMAGSCFGLAAMFWILDKKLCFQLRNARQSWSDHLGSVGTALGGILELHAWWHFFTAAALHAMTVLGEYIRCAQIGQPARYRDLLLCLKVVAKPVRGDPCEHPVLASLTTREPLESVDGAPKLSQVDLGVPPFPEAPPSGDGQLKDN</sequence>
<keyword evidence="3 8" id="KW-0812">Transmembrane</keyword>
<evidence type="ECO:0000256" key="8">
    <source>
        <dbReference type="SAM" id="Phobius"/>
    </source>
</evidence>
<feature type="transmembrane region" description="Helical" evidence="8">
    <location>
        <begin position="127"/>
        <end position="145"/>
    </location>
</feature>
<accession>A0ABQ8UBC7</accession>
<name>A0ABQ8UBC7_9EUKA</name>
<keyword evidence="10" id="KW-1185">Reference proteome</keyword>
<evidence type="ECO:0000256" key="2">
    <source>
        <dbReference type="ARBA" id="ARBA00009780"/>
    </source>
</evidence>
<evidence type="ECO:0000256" key="5">
    <source>
        <dbReference type="ARBA" id="ARBA00022989"/>
    </source>
</evidence>
<gene>
    <name evidence="9" type="ORF">PAPYR_8076</name>
</gene>
<feature type="transmembrane region" description="Helical" evidence="8">
    <location>
        <begin position="97"/>
        <end position="115"/>
    </location>
</feature>
<evidence type="ECO:0000313" key="10">
    <source>
        <dbReference type="Proteomes" id="UP001141327"/>
    </source>
</evidence>
<dbReference type="PANTHER" id="PTHR46187">
    <property type="entry name" value="ALKALINE CERAMIDASE 3"/>
    <property type="match status" value="1"/>
</dbReference>
<feature type="transmembrane region" description="Helical" evidence="8">
    <location>
        <begin position="66"/>
        <end position="85"/>
    </location>
</feature>
<reference evidence="9" key="1">
    <citation type="journal article" date="2022" name="bioRxiv">
        <title>Genomics of Preaxostyla Flagellates Illuminates Evolutionary Transitions and the Path Towards Mitochondrial Loss.</title>
        <authorList>
            <person name="Novak L.V.F."/>
            <person name="Treitli S.C."/>
            <person name="Pyrih J."/>
            <person name="Halakuc P."/>
            <person name="Pipaliya S.V."/>
            <person name="Vacek V."/>
            <person name="Brzon O."/>
            <person name="Soukal P."/>
            <person name="Eme L."/>
            <person name="Dacks J.B."/>
            <person name="Karnkowska A."/>
            <person name="Elias M."/>
            <person name="Hampl V."/>
        </authorList>
    </citation>
    <scope>NUCLEOTIDE SEQUENCE</scope>
    <source>
        <strain evidence="9">RCP-MX</strain>
    </source>
</reference>
<feature type="transmembrane region" description="Helical" evidence="8">
    <location>
        <begin position="33"/>
        <end position="54"/>
    </location>
</feature>
<proteinExistence type="inferred from homology"/>
<dbReference type="InterPro" id="IPR008901">
    <property type="entry name" value="ACER"/>
</dbReference>
<dbReference type="EMBL" id="JAPMOS010000065">
    <property type="protein sequence ID" value="KAJ4456598.1"/>
    <property type="molecule type" value="Genomic_DNA"/>
</dbReference>
<feature type="transmembrane region" description="Helical" evidence="8">
    <location>
        <begin position="181"/>
        <end position="200"/>
    </location>
</feature>
<evidence type="ECO:0000256" key="3">
    <source>
        <dbReference type="ARBA" id="ARBA00022692"/>
    </source>
</evidence>
<evidence type="ECO:0000313" key="9">
    <source>
        <dbReference type="EMBL" id="KAJ4456598.1"/>
    </source>
</evidence>
<dbReference type="PANTHER" id="PTHR46187:SF3">
    <property type="entry name" value="ALKALINE CERAMIDASE 3"/>
    <property type="match status" value="1"/>
</dbReference>
<comment type="similarity">
    <text evidence="2">Belongs to the alkaline ceramidase family.</text>
</comment>
<feature type="region of interest" description="Disordered" evidence="7">
    <location>
        <begin position="305"/>
        <end position="331"/>
    </location>
</feature>
<evidence type="ECO:0000256" key="4">
    <source>
        <dbReference type="ARBA" id="ARBA00022801"/>
    </source>
</evidence>
<organism evidence="9 10">
    <name type="scientific">Paratrimastix pyriformis</name>
    <dbReference type="NCBI Taxonomy" id="342808"/>
    <lineage>
        <taxon>Eukaryota</taxon>
        <taxon>Metamonada</taxon>
        <taxon>Preaxostyla</taxon>
        <taxon>Paratrimastigidae</taxon>
        <taxon>Paratrimastix</taxon>
    </lineage>
</organism>
<protein>
    <submittedName>
        <fullName evidence="9">Dihydroceramidase</fullName>
    </submittedName>
</protein>
<comment type="subcellular location">
    <subcellularLocation>
        <location evidence="1">Membrane</location>
        <topology evidence="1">Multi-pass membrane protein</topology>
    </subcellularLocation>
</comment>
<keyword evidence="4" id="KW-0378">Hydrolase</keyword>
<evidence type="ECO:0000256" key="6">
    <source>
        <dbReference type="ARBA" id="ARBA00023136"/>
    </source>
</evidence>
<comment type="caution">
    <text evidence="9">The sequence shown here is derived from an EMBL/GenBank/DDBJ whole genome shotgun (WGS) entry which is preliminary data.</text>
</comment>
<evidence type="ECO:0000256" key="7">
    <source>
        <dbReference type="SAM" id="MobiDB-lite"/>
    </source>
</evidence>
<feature type="transmembrane region" description="Helical" evidence="8">
    <location>
        <begin position="234"/>
        <end position="254"/>
    </location>
</feature>
<dbReference type="Pfam" id="PF05875">
    <property type="entry name" value="Ceramidase"/>
    <property type="match status" value="1"/>
</dbReference>
<keyword evidence="6 8" id="KW-0472">Membrane</keyword>
<keyword evidence="5 8" id="KW-1133">Transmembrane helix</keyword>
<feature type="transmembrane region" description="Helical" evidence="8">
    <location>
        <begin position="151"/>
        <end position="169"/>
    </location>
</feature>
<dbReference type="Proteomes" id="UP001141327">
    <property type="component" value="Unassembled WGS sequence"/>
</dbReference>
<evidence type="ECO:0000256" key="1">
    <source>
        <dbReference type="ARBA" id="ARBA00004141"/>
    </source>
</evidence>